<dbReference type="RefSeq" id="WP_259053625.1">
    <property type="nucleotide sequence ID" value="NZ_JANUCT010000001.1"/>
</dbReference>
<accession>A0AAE3HKR1</accession>
<evidence type="ECO:0000313" key="1">
    <source>
        <dbReference type="EMBL" id="MCS3902207.1"/>
    </source>
</evidence>
<dbReference type="AlphaFoldDB" id="A0AAE3HKR1"/>
<dbReference type="SUPFAM" id="SSF47598">
    <property type="entry name" value="Ribbon-helix-helix"/>
    <property type="match status" value="1"/>
</dbReference>
<sequence>MTARKVATLNLRIDPGLKEAARIAAEREHRSVANWIEVLIRERCDTLGIPVPEQQALFTDTPDAPED</sequence>
<gene>
    <name evidence="1" type="ORF">J2T55_000199</name>
</gene>
<keyword evidence="2" id="KW-1185">Reference proteome</keyword>
<dbReference type="Gene3D" id="1.10.1220.10">
    <property type="entry name" value="Met repressor-like"/>
    <property type="match status" value="1"/>
</dbReference>
<organism evidence="1 2">
    <name type="scientific">Methylohalomonas lacus</name>
    <dbReference type="NCBI Taxonomy" id="398773"/>
    <lineage>
        <taxon>Bacteria</taxon>
        <taxon>Pseudomonadati</taxon>
        <taxon>Pseudomonadota</taxon>
        <taxon>Gammaproteobacteria</taxon>
        <taxon>Methylohalomonadales</taxon>
        <taxon>Methylohalomonadaceae</taxon>
        <taxon>Methylohalomonas</taxon>
    </lineage>
</organism>
<evidence type="ECO:0008006" key="3">
    <source>
        <dbReference type="Google" id="ProtNLM"/>
    </source>
</evidence>
<dbReference type="InterPro" id="IPR013321">
    <property type="entry name" value="Arc_rbn_hlx_hlx"/>
</dbReference>
<protein>
    <recommendedName>
        <fullName evidence="3">Toxin-antitoxin system HicB family antitoxin</fullName>
    </recommendedName>
</protein>
<dbReference type="Proteomes" id="UP001204445">
    <property type="component" value="Unassembled WGS sequence"/>
</dbReference>
<proteinExistence type="predicted"/>
<evidence type="ECO:0000313" key="2">
    <source>
        <dbReference type="Proteomes" id="UP001204445"/>
    </source>
</evidence>
<dbReference type="InterPro" id="IPR010985">
    <property type="entry name" value="Ribbon_hlx_hlx"/>
</dbReference>
<name>A0AAE3HKR1_9GAMM</name>
<dbReference type="GO" id="GO:0006355">
    <property type="term" value="P:regulation of DNA-templated transcription"/>
    <property type="evidence" value="ECO:0007669"/>
    <property type="project" value="InterPro"/>
</dbReference>
<dbReference type="EMBL" id="JANUCT010000001">
    <property type="protein sequence ID" value="MCS3902207.1"/>
    <property type="molecule type" value="Genomic_DNA"/>
</dbReference>
<comment type="caution">
    <text evidence="1">The sequence shown here is derived from an EMBL/GenBank/DDBJ whole genome shotgun (WGS) entry which is preliminary data.</text>
</comment>
<reference evidence="1" key="1">
    <citation type="submission" date="2022-08" db="EMBL/GenBank/DDBJ databases">
        <title>Genomic Encyclopedia of Type Strains, Phase III (KMG-III): the genomes of soil and plant-associated and newly described type strains.</title>
        <authorList>
            <person name="Whitman W."/>
        </authorList>
    </citation>
    <scope>NUCLEOTIDE SEQUENCE</scope>
    <source>
        <strain evidence="1">HMT 1</strain>
    </source>
</reference>